<gene>
    <name evidence="1" type="ORF">IAA53_01450</name>
</gene>
<evidence type="ECO:0000313" key="1">
    <source>
        <dbReference type="EMBL" id="HIR49948.1"/>
    </source>
</evidence>
<dbReference type="AlphaFoldDB" id="A0A9D1DFN8"/>
<dbReference type="Proteomes" id="UP000824239">
    <property type="component" value="Unassembled WGS sequence"/>
</dbReference>
<comment type="caution">
    <text evidence="1">The sequence shown here is derived from an EMBL/GenBank/DDBJ whole genome shotgun (WGS) entry which is preliminary data.</text>
</comment>
<reference evidence="1" key="2">
    <citation type="journal article" date="2021" name="PeerJ">
        <title>Extensive microbial diversity within the chicken gut microbiome revealed by metagenomics and culture.</title>
        <authorList>
            <person name="Gilroy R."/>
            <person name="Ravi A."/>
            <person name="Getino M."/>
            <person name="Pursley I."/>
            <person name="Horton D.L."/>
            <person name="Alikhan N.F."/>
            <person name="Baker D."/>
            <person name="Gharbi K."/>
            <person name="Hall N."/>
            <person name="Watson M."/>
            <person name="Adriaenssens E.M."/>
            <person name="Foster-Nyarko E."/>
            <person name="Jarju S."/>
            <person name="Secka A."/>
            <person name="Antonio M."/>
            <person name="Oren A."/>
            <person name="Chaudhuri R.R."/>
            <person name="La Ragione R."/>
            <person name="Hildebrand F."/>
            <person name="Pallen M.J."/>
        </authorList>
    </citation>
    <scope>NUCLEOTIDE SEQUENCE</scope>
    <source>
        <strain evidence="1">ChiBcec15-4380</strain>
    </source>
</reference>
<accession>A0A9D1DFN8</accession>
<reference evidence="1" key="1">
    <citation type="submission" date="2020-10" db="EMBL/GenBank/DDBJ databases">
        <authorList>
            <person name="Gilroy R."/>
        </authorList>
    </citation>
    <scope>NUCLEOTIDE SEQUENCE</scope>
    <source>
        <strain evidence="1">ChiBcec15-4380</strain>
    </source>
</reference>
<protein>
    <submittedName>
        <fullName evidence="1">Uncharacterized protein</fullName>
    </submittedName>
</protein>
<dbReference type="EMBL" id="DVHE01000012">
    <property type="protein sequence ID" value="HIR49948.1"/>
    <property type="molecule type" value="Genomic_DNA"/>
</dbReference>
<name>A0A9D1DFN8_9FIRM</name>
<organism evidence="1 2">
    <name type="scientific">Candidatus Avoscillospira avicola</name>
    <dbReference type="NCBI Taxonomy" id="2840706"/>
    <lineage>
        <taxon>Bacteria</taxon>
        <taxon>Bacillati</taxon>
        <taxon>Bacillota</taxon>
        <taxon>Clostridia</taxon>
        <taxon>Eubacteriales</taxon>
        <taxon>Oscillospiraceae</taxon>
        <taxon>Oscillospiraceae incertae sedis</taxon>
        <taxon>Candidatus Avoscillospira</taxon>
    </lineage>
</organism>
<sequence length="46" mass="4904">MVNVGSDAAELMVGPMGVKTVAVGAEIIYTRPGGYIYIELETKEET</sequence>
<evidence type="ECO:0000313" key="2">
    <source>
        <dbReference type="Proteomes" id="UP000824239"/>
    </source>
</evidence>
<proteinExistence type="predicted"/>